<evidence type="ECO:0000256" key="11">
    <source>
        <dbReference type="ARBA" id="ARBA00023136"/>
    </source>
</evidence>
<comment type="similarity">
    <text evidence="3">Belongs to the glycosyltransferase 2 family.</text>
</comment>
<reference evidence="14 15" key="1">
    <citation type="journal article" date="2016" name="Nat. Commun.">
        <title>Thousands of microbial genomes shed light on interconnected biogeochemical processes in an aquifer system.</title>
        <authorList>
            <person name="Anantharaman K."/>
            <person name="Brown C.T."/>
            <person name="Hug L.A."/>
            <person name="Sharon I."/>
            <person name="Castelle C.J."/>
            <person name="Probst A.J."/>
            <person name="Thomas B.C."/>
            <person name="Singh A."/>
            <person name="Wilkins M.J."/>
            <person name="Karaoz U."/>
            <person name="Brodie E.L."/>
            <person name="Williams K.H."/>
            <person name="Hubbard S.S."/>
            <person name="Banfield J.F."/>
        </authorList>
    </citation>
    <scope>NUCLEOTIDE SEQUENCE [LARGE SCALE GENOMIC DNA]</scope>
</reference>
<keyword evidence="11" id="KW-0472">Membrane</keyword>
<keyword evidence="9" id="KW-0735">Signal-anchor</keyword>
<evidence type="ECO:0000256" key="3">
    <source>
        <dbReference type="ARBA" id="ARBA00006739"/>
    </source>
</evidence>
<evidence type="ECO:0000313" key="15">
    <source>
        <dbReference type="Proteomes" id="UP000178495"/>
    </source>
</evidence>
<evidence type="ECO:0000256" key="12">
    <source>
        <dbReference type="ARBA" id="ARBA00045097"/>
    </source>
</evidence>
<dbReference type="AlphaFoldDB" id="A0A1G2CJ68"/>
<dbReference type="Gene3D" id="3.90.550.10">
    <property type="entry name" value="Spore Coat Polysaccharide Biosynthesis Protein SpsA, Chain A"/>
    <property type="match status" value="1"/>
</dbReference>
<evidence type="ECO:0000256" key="1">
    <source>
        <dbReference type="ARBA" id="ARBA00004389"/>
    </source>
</evidence>
<evidence type="ECO:0000313" key="14">
    <source>
        <dbReference type="EMBL" id="OGZ01252.1"/>
    </source>
</evidence>
<keyword evidence="10" id="KW-1133">Transmembrane helix</keyword>
<gene>
    <name evidence="14" type="ORF">A3A43_02100</name>
</gene>
<evidence type="ECO:0000256" key="5">
    <source>
        <dbReference type="ARBA" id="ARBA00022676"/>
    </source>
</evidence>
<dbReference type="EMBL" id="MHLC01000017">
    <property type="protein sequence ID" value="OGZ01252.1"/>
    <property type="molecule type" value="Genomic_DNA"/>
</dbReference>
<dbReference type="Proteomes" id="UP000178495">
    <property type="component" value="Unassembled WGS sequence"/>
</dbReference>
<dbReference type="PANTHER" id="PTHR10859">
    <property type="entry name" value="GLYCOSYL TRANSFERASE"/>
    <property type="match status" value="1"/>
</dbReference>
<dbReference type="InterPro" id="IPR035518">
    <property type="entry name" value="DPG_synthase"/>
</dbReference>
<evidence type="ECO:0000256" key="2">
    <source>
        <dbReference type="ARBA" id="ARBA00004922"/>
    </source>
</evidence>
<dbReference type="SUPFAM" id="SSF53448">
    <property type="entry name" value="Nucleotide-diphospho-sugar transferases"/>
    <property type="match status" value="1"/>
</dbReference>
<feature type="domain" description="Glycosyltransferase 2-like" evidence="13">
    <location>
        <begin position="7"/>
        <end position="175"/>
    </location>
</feature>
<evidence type="ECO:0000256" key="8">
    <source>
        <dbReference type="ARBA" id="ARBA00022824"/>
    </source>
</evidence>
<evidence type="ECO:0000256" key="9">
    <source>
        <dbReference type="ARBA" id="ARBA00022968"/>
    </source>
</evidence>
<protein>
    <recommendedName>
        <fullName evidence="4">dolichyl-phosphate beta-glucosyltransferase</fullName>
        <ecNumber evidence="4">2.4.1.117</ecNumber>
    </recommendedName>
</protein>
<evidence type="ECO:0000256" key="6">
    <source>
        <dbReference type="ARBA" id="ARBA00022679"/>
    </source>
</evidence>
<keyword evidence="8" id="KW-0256">Endoplasmic reticulum</keyword>
<evidence type="ECO:0000256" key="7">
    <source>
        <dbReference type="ARBA" id="ARBA00022692"/>
    </source>
</evidence>
<comment type="caution">
    <text evidence="14">The sequence shown here is derived from an EMBL/GenBank/DDBJ whole genome shotgun (WGS) entry which is preliminary data.</text>
</comment>
<comment type="subcellular location">
    <subcellularLocation>
        <location evidence="1">Endoplasmic reticulum membrane</location>
        <topology evidence="1">Single-pass membrane protein</topology>
    </subcellularLocation>
</comment>
<dbReference type="Pfam" id="PF00535">
    <property type="entry name" value="Glycos_transf_2"/>
    <property type="match status" value="1"/>
</dbReference>
<organism evidence="14 15">
    <name type="scientific">Candidatus Liptonbacteria bacterium RIFCSPLOWO2_01_FULL_56_20</name>
    <dbReference type="NCBI Taxonomy" id="1798652"/>
    <lineage>
        <taxon>Bacteria</taxon>
        <taxon>Candidatus Liptoniibacteriota</taxon>
    </lineage>
</organism>
<comment type="pathway">
    <text evidence="2">Protein modification; protein glycosylation.</text>
</comment>
<name>A0A1G2CJ68_9BACT</name>
<evidence type="ECO:0000256" key="4">
    <source>
        <dbReference type="ARBA" id="ARBA00012583"/>
    </source>
</evidence>
<sequence length="249" mass="27989">MDHPYLSVIIPAYNEAKRIRPTLLDVNAKLAAKSFSYEILVINDGSKDDTGAVVSQMSRTIKNLKLVDNAVNHGKGAVVRQGMLTAKGEYRLFMDADNSTAVDQFTQMILYFEKGYDVVIGSRAMRGSRLEPPQPLFRRIAGKVLNIATQLLLLPGIWDTQCGFKAFTARAAEAIFPNVRITGWGFDVEALSLARAMGFRIKEVPIVWKNDVFSHVRMSAGVTFLLENVRIRWWLWTHQYSLTSIAHGR</sequence>
<proteinExistence type="inferred from homology"/>
<dbReference type="InterPro" id="IPR029044">
    <property type="entry name" value="Nucleotide-diphossugar_trans"/>
</dbReference>
<dbReference type="InterPro" id="IPR001173">
    <property type="entry name" value="Glyco_trans_2-like"/>
</dbReference>
<dbReference type="STRING" id="1798652.A3A43_02100"/>
<accession>A0A1G2CJ68</accession>
<dbReference type="EC" id="2.4.1.117" evidence="4"/>
<evidence type="ECO:0000256" key="10">
    <source>
        <dbReference type="ARBA" id="ARBA00022989"/>
    </source>
</evidence>
<keyword evidence="6" id="KW-0808">Transferase</keyword>
<dbReference type="CDD" id="cd04188">
    <property type="entry name" value="DPG_synthase"/>
    <property type="match status" value="1"/>
</dbReference>
<dbReference type="PANTHER" id="PTHR10859:SF91">
    <property type="entry name" value="DOLICHYL-PHOSPHATE BETA-GLUCOSYLTRANSFERASE"/>
    <property type="match status" value="1"/>
</dbReference>
<comment type="catalytic activity">
    <reaction evidence="12">
        <text>a di-trans,poly-cis-dolichyl phosphate + UDP-alpha-D-glucose = a di-trans,poly-cis-dolichyl beta-D-glucosyl phosphate + UDP</text>
        <dbReference type="Rhea" id="RHEA:15401"/>
        <dbReference type="Rhea" id="RHEA-COMP:19498"/>
        <dbReference type="Rhea" id="RHEA-COMP:19502"/>
        <dbReference type="ChEBI" id="CHEBI:57525"/>
        <dbReference type="ChEBI" id="CHEBI:57683"/>
        <dbReference type="ChEBI" id="CHEBI:58223"/>
        <dbReference type="ChEBI" id="CHEBI:58885"/>
        <dbReference type="EC" id="2.4.1.117"/>
    </reaction>
    <physiologicalReaction direction="left-to-right" evidence="12">
        <dbReference type="Rhea" id="RHEA:15402"/>
    </physiologicalReaction>
</comment>
<keyword evidence="7" id="KW-0812">Transmembrane</keyword>
<evidence type="ECO:0000259" key="13">
    <source>
        <dbReference type="Pfam" id="PF00535"/>
    </source>
</evidence>
<keyword evidence="5" id="KW-0328">Glycosyltransferase</keyword>
<dbReference type="GO" id="GO:0004581">
    <property type="term" value="F:dolichyl-phosphate beta-glucosyltransferase activity"/>
    <property type="evidence" value="ECO:0007669"/>
    <property type="project" value="UniProtKB-EC"/>
</dbReference>
<dbReference type="GO" id="GO:0006487">
    <property type="term" value="P:protein N-linked glycosylation"/>
    <property type="evidence" value="ECO:0007669"/>
    <property type="project" value="TreeGrafter"/>
</dbReference>